<organism evidence="2">
    <name type="scientific">marine metagenome</name>
    <dbReference type="NCBI Taxonomy" id="408172"/>
    <lineage>
        <taxon>unclassified sequences</taxon>
        <taxon>metagenomes</taxon>
        <taxon>ecological metagenomes</taxon>
    </lineage>
</organism>
<gene>
    <name evidence="2" type="ORF">METZ01_LOCUS357071</name>
</gene>
<accession>A0A382S4P4</accession>
<name>A0A382S4P4_9ZZZZ</name>
<dbReference type="EMBL" id="UINC01126007">
    <property type="protein sequence ID" value="SVD04217.1"/>
    <property type="molecule type" value="Genomic_DNA"/>
</dbReference>
<evidence type="ECO:0000313" key="2">
    <source>
        <dbReference type="EMBL" id="SVD04217.1"/>
    </source>
</evidence>
<protein>
    <submittedName>
        <fullName evidence="2">Uncharacterized protein</fullName>
    </submittedName>
</protein>
<evidence type="ECO:0000256" key="1">
    <source>
        <dbReference type="SAM" id="MobiDB-lite"/>
    </source>
</evidence>
<dbReference type="AlphaFoldDB" id="A0A382S4P4"/>
<reference evidence="2" key="1">
    <citation type="submission" date="2018-05" db="EMBL/GenBank/DDBJ databases">
        <authorList>
            <person name="Lanie J.A."/>
            <person name="Ng W.-L."/>
            <person name="Kazmierczak K.M."/>
            <person name="Andrzejewski T.M."/>
            <person name="Davidsen T.M."/>
            <person name="Wayne K.J."/>
            <person name="Tettelin H."/>
            <person name="Glass J.I."/>
            <person name="Rusch D."/>
            <person name="Podicherti R."/>
            <person name="Tsui H.-C.T."/>
            <person name="Winkler M.E."/>
        </authorList>
    </citation>
    <scope>NUCLEOTIDE SEQUENCE</scope>
</reference>
<feature type="region of interest" description="Disordered" evidence="1">
    <location>
        <begin position="1"/>
        <end position="24"/>
    </location>
</feature>
<feature type="non-terminal residue" evidence="2">
    <location>
        <position position="33"/>
    </location>
</feature>
<proteinExistence type="predicted"/>
<sequence length="33" mass="3517">MPIPTSNPIIVAPSPTPFKSDDSVDHAAIERNV</sequence>